<dbReference type="Proteomes" id="UP000286806">
    <property type="component" value="Unassembled WGS sequence"/>
</dbReference>
<dbReference type="EMBL" id="BGOW01000006">
    <property type="protein sequence ID" value="GBL45144.1"/>
    <property type="molecule type" value="Genomic_DNA"/>
</dbReference>
<keyword evidence="2" id="KW-1185">Reference proteome</keyword>
<evidence type="ECO:0000313" key="1">
    <source>
        <dbReference type="EMBL" id="GBL45144.1"/>
    </source>
</evidence>
<protein>
    <submittedName>
        <fullName evidence="1">Uncharacterized protein</fullName>
    </submittedName>
</protein>
<gene>
    <name evidence="1" type="ORF">SFMTTN_0948</name>
</gene>
<proteinExistence type="predicted"/>
<dbReference type="AlphaFoldDB" id="A0A401JC53"/>
<accession>A0A401JC53</accession>
<organism evidence="1 2">
    <name type="scientific">Sulfuriferula multivorans</name>
    <dbReference type="NCBI Taxonomy" id="1559896"/>
    <lineage>
        <taxon>Bacteria</taxon>
        <taxon>Pseudomonadati</taxon>
        <taxon>Pseudomonadota</taxon>
        <taxon>Betaproteobacteria</taxon>
        <taxon>Nitrosomonadales</taxon>
        <taxon>Sulfuricellaceae</taxon>
        <taxon>Sulfuriferula</taxon>
    </lineage>
</organism>
<sequence length="105" mass="11537">MNLQQEKPMQACITFEGEHVNMASPDEIAAGIKAASVVFSHHNADPLACAAAKEKLEKDEPLTRDEALLCVIWQTAEDKAFRAVTLNWMVRGDTDIWLAVSPSAQ</sequence>
<comment type="caution">
    <text evidence="1">The sequence shown here is derived from an EMBL/GenBank/DDBJ whole genome shotgun (WGS) entry which is preliminary data.</text>
</comment>
<evidence type="ECO:0000313" key="2">
    <source>
        <dbReference type="Proteomes" id="UP000286806"/>
    </source>
</evidence>
<name>A0A401JC53_9PROT</name>
<reference evidence="1 2" key="1">
    <citation type="journal article" date="2019" name="Front. Microbiol.">
        <title>Genomes of Neutrophilic Sulfur-Oxidizing Chemolithoautotrophs Representing 9 Proteobacterial Species From 8 Genera.</title>
        <authorList>
            <person name="Watanabe T."/>
            <person name="Kojima H."/>
            <person name="Umezawa K."/>
            <person name="Hori C."/>
            <person name="Takasuka T.E."/>
            <person name="Kato Y."/>
            <person name="Fukui M."/>
        </authorList>
    </citation>
    <scope>NUCLEOTIDE SEQUENCE [LARGE SCALE GENOMIC DNA]</scope>
    <source>
        <strain evidence="1 2">TTN</strain>
    </source>
</reference>